<organism evidence="7 8">
    <name type="scientific">Tilletia horrida</name>
    <dbReference type="NCBI Taxonomy" id="155126"/>
    <lineage>
        <taxon>Eukaryota</taxon>
        <taxon>Fungi</taxon>
        <taxon>Dikarya</taxon>
        <taxon>Basidiomycota</taxon>
        <taxon>Ustilaginomycotina</taxon>
        <taxon>Exobasidiomycetes</taxon>
        <taxon>Tilletiales</taxon>
        <taxon>Tilletiaceae</taxon>
        <taxon>Tilletia</taxon>
    </lineage>
</organism>
<dbReference type="CDD" id="cd23804">
    <property type="entry name" value="UBCc_UBE2S"/>
    <property type="match status" value="1"/>
</dbReference>
<dbReference type="GO" id="GO:0005524">
    <property type="term" value="F:ATP binding"/>
    <property type="evidence" value="ECO:0007669"/>
    <property type="project" value="UniProtKB-UniRule"/>
</dbReference>
<feature type="domain" description="UBC core" evidence="6">
    <location>
        <begin position="4"/>
        <end position="165"/>
    </location>
</feature>
<feature type="compositionally biased region" description="Basic residues" evidence="5">
    <location>
        <begin position="386"/>
        <end position="400"/>
    </location>
</feature>
<comment type="similarity">
    <text evidence="4">Belongs to the ubiquitin-conjugating enzyme family.</text>
</comment>
<dbReference type="Proteomes" id="UP001176521">
    <property type="component" value="Unassembled WGS sequence"/>
</dbReference>
<sequence>MHGRVLARLAKEVHALSNAAPLPGIRLAAAPTSAPTSTDASPLDDLQHLHAWIRGPADTPYAGGCFAVDINIEASPNFPQEPPQCTFATQIFHPNISRAGEICVSTLKKDWKPDLGISHILLAIRSLLIAPNPDSALDPESARLLQEDYSEYARIARLWTTVHASPAKCPAHLFADEHVEQSESAALMIDQQQQQQQAGSSSSSSRSRLAKPDSLDLPPSSSFSTNARGPPSPGPLEPVGNVPAPPPAQTRAVHAGSLSGAKPKDAAGLVRMEEDEDEGEEVDETAPRIRSPPSWPAAAGPSLPSTSSAAAVAGAQDDSATYTLLASLSSSTPLSTLPRSGSTPLWSTPASGAGPLGLGFAVGCGESDKALASGSALGSADQARSRPVRGKAIKRGLKRL</sequence>
<keyword evidence="8" id="KW-1185">Reference proteome</keyword>
<dbReference type="SMART" id="SM00212">
    <property type="entry name" value="UBCc"/>
    <property type="match status" value="1"/>
</dbReference>
<feature type="compositionally biased region" description="Acidic residues" evidence="5">
    <location>
        <begin position="273"/>
        <end position="284"/>
    </location>
</feature>
<keyword evidence="1" id="KW-0808">Transferase</keyword>
<feature type="region of interest" description="Disordered" evidence="5">
    <location>
        <begin position="371"/>
        <end position="400"/>
    </location>
</feature>
<feature type="compositionally biased region" description="Low complexity" evidence="5">
    <location>
        <begin position="191"/>
        <end position="207"/>
    </location>
</feature>
<dbReference type="InterPro" id="IPR023313">
    <property type="entry name" value="UBQ-conjugating_AS"/>
</dbReference>
<keyword evidence="4" id="KW-0547">Nucleotide-binding</keyword>
<evidence type="ECO:0000256" key="1">
    <source>
        <dbReference type="ARBA" id="ARBA00022679"/>
    </source>
</evidence>
<name>A0AAN6G8A5_9BASI</name>
<dbReference type="Gene3D" id="3.10.110.10">
    <property type="entry name" value="Ubiquitin Conjugating Enzyme"/>
    <property type="match status" value="1"/>
</dbReference>
<dbReference type="InterPro" id="IPR016135">
    <property type="entry name" value="UBQ-conjugating_enzyme/RWD"/>
</dbReference>
<evidence type="ECO:0000313" key="7">
    <source>
        <dbReference type="EMBL" id="KAK0526208.1"/>
    </source>
</evidence>
<dbReference type="PANTHER" id="PTHR24068">
    <property type="entry name" value="UBIQUITIN-CONJUGATING ENZYME E2"/>
    <property type="match status" value="1"/>
</dbReference>
<gene>
    <name evidence="7" type="ORF">OC842_005262</name>
</gene>
<dbReference type="AlphaFoldDB" id="A0AAN6G8A5"/>
<evidence type="ECO:0000256" key="4">
    <source>
        <dbReference type="RuleBase" id="RU362109"/>
    </source>
</evidence>
<evidence type="ECO:0000259" key="6">
    <source>
        <dbReference type="PROSITE" id="PS50127"/>
    </source>
</evidence>
<evidence type="ECO:0000256" key="3">
    <source>
        <dbReference type="PROSITE-ProRule" id="PRU10133"/>
    </source>
</evidence>
<feature type="active site" description="Glycyl thioester intermediate" evidence="3">
    <location>
        <position position="103"/>
    </location>
</feature>
<dbReference type="PROSITE" id="PS50127">
    <property type="entry name" value="UBC_2"/>
    <property type="match status" value="1"/>
</dbReference>
<keyword evidence="4" id="KW-0067">ATP-binding</keyword>
<keyword evidence="2 4" id="KW-0833">Ubl conjugation pathway</keyword>
<dbReference type="InterPro" id="IPR000608">
    <property type="entry name" value="UBC"/>
</dbReference>
<reference evidence="7" key="1">
    <citation type="journal article" date="2023" name="PhytoFront">
        <title>Draft Genome Resources of Seven Strains of Tilletia horrida, Causal Agent of Kernel Smut of Rice.</title>
        <authorList>
            <person name="Khanal S."/>
            <person name="Antony Babu S."/>
            <person name="Zhou X.G."/>
        </authorList>
    </citation>
    <scope>NUCLEOTIDE SEQUENCE</scope>
    <source>
        <strain evidence="7">TX3</strain>
    </source>
</reference>
<dbReference type="PROSITE" id="PS00183">
    <property type="entry name" value="UBC_1"/>
    <property type="match status" value="1"/>
</dbReference>
<evidence type="ECO:0000256" key="2">
    <source>
        <dbReference type="ARBA" id="ARBA00022786"/>
    </source>
</evidence>
<accession>A0AAN6G8A5</accession>
<evidence type="ECO:0000313" key="8">
    <source>
        <dbReference type="Proteomes" id="UP001176521"/>
    </source>
</evidence>
<feature type="compositionally biased region" description="Low complexity" evidence="5">
    <location>
        <begin position="296"/>
        <end position="315"/>
    </location>
</feature>
<feature type="compositionally biased region" description="Low complexity" evidence="5">
    <location>
        <begin position="371"/>
        <end position="380"/>
    </location>
</feature>
<feature type="region of interest" description="Disordered" evidence="5">
    <location>
        <begin position="189"/>
        <end position="315"/>
    </location>
</feature>
<dbReference type="EMBL" id="JAPDMQ010000363">
    <property type="protein sequence ID" value="KAK0526208.1"/>
    <property type="molecule type" value="Genomic_DNA"/>
</dbReference>
<comment type="caution">
    <text evidence="7">The sequence shown here is derived from an EMBL/GenBank/DDBJ whole genome shotgun (WGS) entry which is preliminary data.</text>
</comment>
<protein>
    <recommendedName>
        <fullName evidence="6">UBC core domain-containing protein</fullName>
    </recommendedName>
</protein>
<evidence type="ECO:0000256" key="5">
    <source>
        <dbReference type="SAM" id="MobiDB-lite"/>
    </source>
</evidence>
<dbReference type="Pfam" id="PF00179">
    <property type="entry name" value="UQ_con"/>
    <property type="match status" value="1"/>
</dbReference>
<dbReference type="GO" id="GO:0016740">
    <property type="term" value="F:transferase activity"/>
    <property type="evidence" value="ECO:0007669"/>
    <property type="project" value="UniProtKB-KW"/>
</dbReference>
<proteinExistence type="inferred from homology"/>
<dbReference type="SUPFAM" id="SSF54495">
    <property type="entry name" value="UBC-like"/>
    <property type="match status" value="1"/>
</dbReference>